<dbReference type="Pfam" id="PF00015">
    <property type="entry name" value="MCPsignal"/>
    <property type="match status" value="1"/>
</dbReference>
<feature type="domain" description="Methyl-accepting transducer" evidence="11">
    <location>
        <begin position="285"/>
        <end position="500"/>
    </location>
</feature>
<dbReference type="PROSITE" id="PS50111">
    <property type="entry name" value="CHEMOTAXIS_TRANSDUC_2"/>
    <property type="match status" value="1"/>
</dbReference>
<dbReference type="Pfam" id="PF00672">
    <property type="entry name" value="HAMP"/>
    <property type="match status" value="1"/>
</dbReference>
<dbReference type="GO" id="GO:0005886">
    <property type="term" value="C:plasma membrane"/>
    <property type="evidence" value="ECO:0007669"/>
    <property type="project" value="UniProtKB-SubCell"/>
</dbReference>
<dbReference type="Proteomes" id="UP000192343">
    <property type="component" value="Unassembled WGS sequence"/>
</dbReference>
<evidence type="ECO:0000256" key="1">
    <source>
        <dbReference type="ARBA" id="ARBA00004651"/>
    </source>
</evidence>
<keyword evidence="4 10" id="KW-0812">Transmembrane</keyword>
<keyword evidence="2" id="KW-1003">Cell membrane</keyword>
<dbReference type="EMBL" id="MWQY01000006">
    <property type="protein sequence ID" value="ORC36318.1"/>
    <property type="molecule type" value="Genomic_DNA"/>
</dbReference>
<dbReference type="SUPFAM" id="SSF58104">
    <property type="entry name" value="Methyl-accepting chemotaxis protein (MCP) signaling domain"/>
    <property type="match status" value="1"/>
</dbReference>
<feature type="domain" description="HAMP" evidence="12">
    <location>
        <begin position="228"/>
        <end position="280"/>
    </location>
</feature>
<accession>A0A1Y1S1C4</accession>
<evidence type="ECO:0000256" key="7">
    <source>
        <dbReference type="ARBA" id="ARBA00029447"/>
    </source>
</evidence>
<dbReference type="CDD" id="cd11386">
    <property type="entry name" value="MCP_signal"/>
    <property type="match status" value="1"/>
</dbReference>
<dbReference type="InterPro" id="IPR051310">
    <property type="entry name" value="MCP_chemotaxis"/>
</dbReference>
<evidence type="ECO:0000313" key="14">
    <source>
        <dbReference type="Proteomes" id="UP000192343"/>
    </source>
</evidence>
<keyword evidence="3" id="KW-0145">Chemotaxis</keyword>
<feature type="transmembrane region" description="Helical" evidence="10">
    <location>
        <begin position="12"/>
        <end position="30"/>
    </location>
</feature>
<feature type="region of interest" description="Disordered" evidence="9">
    <location>
        <begin position="298"/>
        <end position="335"/>
    </location>
</feature>
<evidence type="ECO:0000313" key="13">
    <source>
        <dbReference type="EMBL" id="ORC36318.1"/>
    </source>
</evidence>
<gene>
    <name evidence="13" type="ORF">B4O97_06940</name>
</gene>
<evidence type="ECO:0008006" key="15">
    <source>
        <dbReference type="Google" id="ProtNLM"/>
    </source>
</evidence>
<comment type="caution">
    <text evidence="13">The sequence shown here is derived from an EMBL/GenBank/DDBJ whole genome shotgun (WGS) entry which is preliminary data.</text>
</comment>
<dbReference type="SMART" id="SM00304">
    <property type="entry name" value="HAMP"/>
    <property type="match status" value="2"/>
</dbReference>
<dbReference type="PANTHER" id="PTHR43531">
    <property type="entry name" value="PROTEIN ICFG"/>
    <property type="match status" value="1"/>
</dbReference>
<evidence type="ECO:0000256" key="4">
    <source>
        <dbReference type="ARBA" id="ARBA00022692"/>
    </source>
</evidence>
<dbReference type="OrthoDB" id="2489132at2"/>
<dbReference type="InterPro" id="IPR033480">
    <property type="entry name" value="sCache_2"/>
</dbReference>
<keyword evidence="8" id="KW-0807">Transducer</keyword>
<dbReference type="GO" id="GO:0004888">
    <property type="term" value="F:transmembrane signaling receptor activity"/>
    <property type="evidence" value="ECO:0007669"/>
    <property type="project" value="InterPro"/>
</dbReference>
<name>A0A1Y1S1C4_9SPIO</name>
<feature type="transmembrane region" description="Helical" evidence="10">
    <location>
        <begin position="203"/>
        <end position="227"/>
    </location>
</feature>
<dbReference type="PRINTS" id="PR00260">
    <property type="entry name" value="CHEMTRNSDUCR"/>
</dbReference>
<dbReference type="AlphaFoldDB" id="A0A1Y1S1C4"/>
<comment type="similarity">
    <text evidence="7">Belongs to the methyl-accepting chemotaxis (MCP) protein family.</text>
</comment>
<evidence type="ECO:0000256" key="9">
    <source>
        <dbReference type="SAM" id="MobiDB-lite"/>
    </source>
</evidence>
<dbReference type="SMART" id="SM01049">
    <property type="entry name" value="Cache_2"/>
    <property type="match status" value="1"/>
</dbReference>
<keyword evidence="14" id="KW-1185">Reference proteome</keyword>
<sequence>MFRSVKISSRLLFQIVLIIALTAVINFVYIQGIDRVRDFSIDKGGEIMLSGQKDKLQVATHSAAVGLGTLLKDVPAADWNNTIRNFVEDIRYEDDKSGYFFVYQGTVNIALPPNKALVGTDLKDSQDVNGIYYVRRLSEAAASGGDFVEYVFPKPGAGDQPKLAYAESIPGTELWIGTGIYVDNIEAARGEIDASIGEIAERWVRGILLGLGLVILLLFLPFSFFLYRSITRPLRLAVEITERIAGGDLRQDVRDSGRDEIGTLLSSIGRMQLKLREVAGSMKELAERLAQGSAEINASAQQVSTGNSEQAASTEETSSSMEQMASTVQQTSENAGQTERIALNARDNAQKGGEAVQKTISAMENILSRTELIEGIARQTNMLALNAAIEAARAGEAGKGFAVVAAEVRKLAERSQEAAAVITRISGESMEVSREAGRVFNELLPGIEKTADLVQEISAASREQSSGIDQVNNALAQLDQTVQQNAAISEELSAMAREFSDGAEHLKQTTAFFVLDGEGNREFEALPGAED</sequence>
<dbReference type="InterPro" id="IPR004090">
    <property type="entry name" value="Chemotax_Me-accpt_rcpt"/>
</dbReference>
<dbReference type="CDD" id="cd06225">
    <property type="entry name" value="HAMP"/>
    <property type="match status" value="1"/>
</dbReference>
<evidence type="ECO:0000256" key="5">
    <source>
        <dbReference type="ARBA" id="ARBA00022989"/>
    </source>
</evidence>
<dbReference type="Gene3D" id="1.10.287.950">
    <property type="entry name" value="Methyl-accepting chemotaxis protein"/>
    <property type="match status" value="1"/>
</dbReference>
<proteinExistence type="inferred from homology"/>
<dbReference type="Pfam" id="PF17200">
    <property type="entry name" value="sCache_2"/>
    <property type="match status" value="1"/>
</dbReference>
<dbReference type="SMART" id="SM00283">
    <property type="entry name" value="MA"/>
    <property type="match status" value="1"/>
</dbReference>
<dbReference type="FunFam" id="1.10.287.950:FF:000001">
    <property type="entry name" value="Methyl-accepting chemotaxis sensory transducer"/>
    <property type="match status" value="1"/>
</dbReference>
<evidence type="ECO:0000256" key="8">
    <source>
        <dbReference type="PROSITE-ProRule" id="PRU00284"/>
    </source>
</evidence>
<dbReference type="STRING" id="1963862.B4O97_06940"/>
<reference evidence="13 14" key="1">
    <citation type="submission" date="2017-03" db="EMBL/GenBank/DDBJ databases">
        <title>Draft Genome sequence of Marispirochaeta sp. strain JC444.</title>
        <authorList>
            <person name="Shivani Y."/>
            <person name="Subhash Y."/>
            <person name="Sasikala C."/>
            <person name="Ramana C."/>
        </authorList>
    </citation>
    <scope>NUCLEOTIDE SEQUENCE [LARGE SCALE GENOMIC DNA]</scope>
    <source>
        <strain evidence="13 14">JC444</strain>
    </source>
</reference>
<dbReference type="PROSITE" id="PS50885">
    <property type="entry name" value="HAMP"/>
    <property type="match status" value="1"/>
</dbReference>
<dbReference type="InterPro" id="IPR004089">
    <property type="entry name" value="MCPsignal_dom"/>
</dbReference>
<comment type="subcellular location">
    <subcellularLocation>
        <location evidence="1">Cell membrane</location>
        <topology evidence="1">Multi-pass membrane protein</topology>
    </subcellularLocation>
</comment>
<evidence type="ECO:0000256" key="6">
    <source>
        <dbReference type="ARBA" id="ARBA00023136"/>
    </source>
</evidence>
<evidence type="ECO:0000259" key="12">
    <source>
        <dbReference type="PROSITE" id="PS50885"/>
    </source>
</evidence>
<keyword evidence="6 10" id="KW-0472">Membrane</keyword>
<dbReference type="InterPro" id="IPR003660">
    <property type="entry name" value="HAMP_dom"/>
</dbReference>
<protein>
    <recommendedName>
        <fullName evidence="15">Chemotaxis protein</fullName>
    </recommendedName>
</protein>
<dbReference type="GO" id="GO:0006935">
    <property type="term" value="P:chemotaxis"/>
    <property type="evidence" value="ECO:0007669"/>
    <property type="project" value="UniProtKB-KW"/>
</dbReference>
<dbReference type="GO" id="GO:0007165">
    <property type="term" value="P:signal transduction"/>
    <property type="evidence" value="ECO:0007669"/>
    <property type="project" value="UniProtKB-KW"/>
</dbReference>
<evidence type="ECO:0000256" key="2">
    <source>
        <dbReference type="ARBA" id="ARBA00022475"/>
    </source>
</evidence>
<dbReference type="Gene3D" id="3.30.450.20">
    <property type="entry name" value="PAS domain"/>
    <property type="match status" value="1"/>
</dbReference>
<keyword evidence="5 10" id="KW-1133">Transmembrane helix</keyword>
<evidence type="ECO:0000256" key="10">
    <source>
        <dbReference type="SAM" id="Phobius"/>
    </source>
</evidence>
<evidence type="ECO:0000259" key="11">
    <source>
        <dbReference type="PROSITE" id="PS50111"/>
    </source>
</evidence>
<organism evidence="13 14">
    <name type="scientific">Marispirochaeta aestuarii</name>
    <dbReference type="NCBI Taxonomy" id="1963862"/>
    <lineage>
        <taxon>Bacteria</taxon>
        <taxon>Pseudomonadati</taxon>
        <taxon>Spirochaetota</taxon>
        <taxon>Spirochaetia</taxon>
        <taxon>Spirochaetales</taxon>
        <taxon>Spirochaetaceae</taxon>
        <taxon>Marispirochaeta</taxon>
    </lineage>
</organism>
<evidence type="ECO:0000256" key="3">
    <source>
        <dbReference type="ARBA" id="ARBA00022500"/>
    </source>
</evidence>
<dbReference type="PANTHER" id="PTHR43531:SF11">
    <property type="entry name" value="METHYL-ACCEPTING CHEMOTAXIS PROTEIN 3"/>
    <property type="match status" value="1"/>
</dbReference>
<feature type="compositionally biased region" description="Polar residues" evidence="9">
    <location>
        <begin position="298"/>
        <end position="307"/>
    </location>
</feature>
<dbReference type="RefSeq" id="WP_083049490.1">
    <property type="nucleotide sequence ID" value="NZ_MWQY01000006.1"/>
</dbReference>
<feature type="compositionally biased region" description="Low complexity" evidence="9">
    <location>
        <begin position="308"/>
        <end position="327"/>
    </location>
</feature>